<dbReference type="PROSITE" id="PS50110">
    <property type="entry name" value="RESPONSE_REGULATORY"/>
    <property type="match status" value="1"/>
</dbReference>
<dbReference type="SMART" id="SM00448">
    <property type="entry name" value="REC"/>
    <property type="match status" value="1"/>
</dbReference>
<dbReference type="PANTHER" id="PTHR33121:SF70">
    <property type="entry name" value="SIGNALING PROTEIN YKOW"/>
    <property type="match status" value="1"/>
</dbReference>
<dbReference type="PATRIC" id="fig|294.132.peg.2487"/>
<dbReference type="SUPFAM" id="SSF141868">
    <property type="entry name" value="EAL domain-like"/>
    <property type="match status" value="1"/>
</dbReference>
<dbReference type="Gene3D" id="3.40.50.2300">
    <property type="match status" value="1"/>
</dbReference>
<name>A0A0F4TJ52_PSEFL</name>
<evidence type="ECO:0000313" key="4">
    <source>
        <dbReference type="EMBL" id="KJZ44453.1"/>
    </source>
</evidence>
<evidence type="ECO:0000256" key="1">
    <source>
        <dbReference type="PROSITE-ProRule" id="PRU00169"/>
    </source>
</evidence>
<dbReference type="Pfam" id="PF00072">
    <property type="entry name" value="Response_reg"/>
    <property type="match status" value="1"/>
</dbReference>
<dbReference type="SMART" id="SM00052">
    <property type="entry name" value="EAL"/>
    <property type="match status" value="1"/>
</dbReference>
<dbReference type="Pfam" id="PF00563">
    <property type="entry name" value="EAL"/>
    <property type="match status" value="1"/>
</dbReference>
<gene>
    <name evidence="4" type="ORF">VC35_16600</name>
</gene>
<accession>A0A0F4TJ52</accession>
<dbReference type="InterPro" id="IPR001633">
    <property type="entry name" value="EAL_dom"/>
</dbReference>
<keyword evidence="1" id="KW-0597">Phosphoprotein</keyword>
<evidence type="ECO:0000259" key="2">
    <source>
        <dbReference type="PROSITE" id="PS50110"/>
    </source>
</evidence>
<evidence type="ECO:0000259" key="3">
    <source>
        <dbReference type="PROSITE" id="PS50883"/>
    </source>
</evidence>
<dbReference type="AlphaFoldDB" id="A0A0F4TJ52"/>
<dbReference type="CDD" id="cd01948">
    <property type="entry name" value="EAL"/>
    <property type="match status" value="1"/>
</dbReference>
<comment type="caution">
    <text evidence="4">The sequence shown here is derived from an EMBL/GenBank/DDBJ whole genome shotgun (WGS) entry which is preliminary data.</text>
</comment>
<dbReference type="PANTHER" id="PTHR33121">
    <property type="entry name" value="CYCLIC DI-GMP PHOSPHODIESTERASE PDEF"/>
    <property type="match status" value="1"/>
</dbReference>
<organism evidence="4 5">
    <name type="scientific">Pseudomonas fluorescens</name>
    <dbReference type="NCBI Taxonomy" id="294"/>
    <lineage>
        <taxon>Bacteria</taxon>
        <taxon>Pseudomonadati</taxon>
        <taxon>Pseudomonadota</taxon>
        <taxon>Gammaproteobacteria</taxon>
        <taxon>Pseudomonadales</taxon>
        <taxon>Pseudomonadaceae</taxon>
        <taxon>Pseudomonas</taxon>
    </lineage>
</organism>
<feature type="domain" description="EAL" evidence="3">
    <location>
        <begin position="155"/>
        <end position="406"/>
    </location>
</feature>
<feature type="domain" description="Response regulatory" evidence="2">
    <location>
        <begin position="17"/>
        <end position="137"/>
    </location>
</feature>
<dbReference type="GO" id="GO:0071111">
    <property type="term" value="F:cyclic-guanylate-specific phosphodiesterase activity"/>
    <property type="evidence" value="ECO:0007669"/>
    <property type="project" value="InterPro"/>
</dbReference>
<dbReference type="SUPFAM" id="SSF52172">
    <property type="entry name" value="CheY-like"/>
    <property type="match status" value="1"/>
</dbReference>
<reference evidence="4 5" key="1">
    <citation type="submission" date="2015-03" db="EMBL/GenBank/DDBJ databases">
        <title>Comparative genomics of Pseudomonas insights into diversity of traits involved in vanlence and defense.</title>
        <authorList>
            <person name="Qin Y."/>
        </authorList>
    </citation>
    <scope>NUCLEOTIDE SEQUENCE [LARGE SCALE GENOMIC DNA]</scope>
    <source>
        <strain evidence="4 5">C8</strain>
    </source>
</reference>
<dbReference type="EMBL" id="LACC01000021">
    <property type="protein sequence ID" value="KJZ44453.1"/>
    <property type="molecule type" value="Genomic_DNA"/>
</dbReference>
<protein>
    <submittedName>
        <fullName evidence="4">Uncharacterized protein</fullName>
    </submittedName>
</protein>
<dbReference type="InterPro" id="IPR001789">
    <property type="entry name" value="Sig_transdc_resp-reg_receiver"/>
</dbReference>
<dbReference type="InterPro" id="IPR011006">
    <property type="entry name" value="CheY-like_superfamily"/>
</dbReference>
<dbReference type="InterPro" id="IPR050706">
    <property type="entry name" value="Cyclic-di-GMP_PDE-like"/>
</dbReference>
<dbReference type="OrthoDB" id="9812358at2"/>
<proteinExistence type="predicted"/>
<dbReference type="InterPro" id="IPR035919">
    <property type="entry name" value="EAL_sf"/>
</dbReference>
<sequence>MSQDNVTNILHRAESTSVLLVEDHVFQREYVAQQLRTDIGVEVECASNGIQALEMLRVKRYDLVICDLAMPDMDGIVFIKRLAELNEKPDLVVLSSQPASLIQLVERLATSLGFRQLSALSKPLNTGELSAAMRRFDSTRSPLEVVSHDSASSPMSADAVDVLEGLIGKQFTAWYQPQHDIETSRIVGVEVLARWNHPSRGILLPSVFLSTIISSGWINHLNSMLLEKALRAQAAWRKMGWPLTLSFNIPVSLLSEESLPERLLAIVERCGGDPGTLMLELTETTETDDYSDYLAGAARLKLKGFKLSIDDYGTGYSSLLNLMSVPFDEIKIDRVFVHGAHKSPVAQVALESSISLAKQLNIKVVAEGVEDARDLTLLKKLGCSTVQGYLFSKPMAESALEQLLLG</sequence>
<dbReference type="Gene3D" id="3.20.20.450">
    <property type="entry name" value="EAL domain"/>
    <property type="match status" value="1"/>
</dbReference>
<dbReference type="GO" id="GO:0000160">
    <property type="term" value="P:phosphorelay signal transduction system"/>
    <property type="evidence" value="ECO:0007669"/>
    <property type="project" value="InterPro"/>
</dbReference>
<dbReference type="Proteomes" id="UP000033588">
    <property type="component" value="Unassembled WGS sequence"/>
</dbReference>
<dbReference type="PROSITE" id="PS50883">
    <property type="entry name" value="EAL"/>
    <property type="match status" value="1"/>
</dbReference>
<feature type="modified residue" description="4-aspartylphosphate" evidence="1">
    <location>
        <position position="67"/>
    </location>
</feature>
<evidence type="ECO:0000313" key="5">
    <source>
        <dbReference type="Proteomes" id="UP000033588"/>
    </source>
</evidence>
<dbReference type="RefSeq" id="WP_046041575.1">
    <property type="nucleotide sequence ID" value="NZ_LACC01000021.1"/>
</dbReference>